<gene>
    <name evidence="10" type="ORF">MJA45_06455</name>
</gene>
<evidence type="ECO:0000256" key="1">
    <source>
        <dbReference type="ARBA" id="ARBA00004651"/>
    </source>
</evidence>
<feature type="transmembrane region" description="Helical" evidence="8">
    <location>
        <begin position="24"/>
        <end position="41"/>
    </location>
</feature>
<evidence type="ECO:0000259" key="9">
    <source>
        <dbReference type="Pfam" id="PF02706"/>
    </source>
</evidence>
<dbReference type="KEGG" id="paun:MJA45_06455"/>
<comment type="subcellular location">
    <subcellularLocation>
        <location evidence="1">Cell membrane</location>
        <topology evidence="1">Multi-pass membrane protein</topology>
    </subcellularLocation>
</comment>
<dbReference type="AlphaFoldDB" id="A0AA96LG44"/>
<keyword evidence="11" id="KW-1185">Reference proteome</keyword>
<reference evidence="10 11" key="1">
    <citation type="submission" date="2022-02" db="EMBL/GenBank/DDBJ databases">
        <title>Paenibacillus sp. MBLB1776 Whole Genome Shotgun Sequencing.</title>
        <authorList>
            <person name="Hwang C.Y."/>
            <person name="Cho E.-S."/>
            <person name="Seo M.-J."/>
        </authorList>
    </citation>
    <scope>NUCLEOTIDE SEQUENCE [LARGE SCALE GENOMIC DNA]</scope>
    <source>
        <strain evidence="10 11">MBLB1776</strain>
    </source>
</reference>
<dbReference type="PANTHER" id="PTHR32309">
    <property type="entry name" value="TYROSINE-PROTEIN KINASE"/>
    <property type="match status" value="1"/>
</dbReference>
<keyword evidence="6 8" id="KW-0472">Membrane</keyword>
<comment type="similarity">
    <text evidence="2">Belongs to the CpsC/CapA family.</text>
</comment>
<dbReference type="InterPro" id="IPR050445">
    <property type="entry name" value="Bact_polysacc_biosynth/exp"/>
</dbReference>
<proteinExistence type="inferred from homology"/>
<evidence type="ECO:0000256" key="4">
    <source>
        <dbReference type="ARBA" id="ARBA00022692"/>
    </source>
</evidence>
<evidence type="ECO:0000256" key="2">
    <source>
        <dbReference type="ARBA" id="ARBA00006683"/>
    </source>
</evidence>
<dbReference type="Proteomes" id="UP001305702">
    <property type="component" value="Chromosome"/>
</dbReference>
<sequence length="261" mass="29207">MSKGEEMKVDINIKEYLFILKKRLWILVLFIAGGTVLASLYSSTNYRPVYLASTKLIVNKTVTEEQLGRQEIDYGAIGVNIGLISTYKEIIKTPAIMDKVVQRYPDLNLTSEQLIGMINVSSLNDTQIMTIAAQYYSYDKAATIVNAVSEVFRTEIPKIMKVDNVTILNPAKSKEHPVPINKKSNQIILLGFVGSFVAAVGLILFLEAMDDTLKTDEDVRTIFRQPALAVIPRMKAKERRPASRVQSREKAGETTYAATIR</sequence>
<keyword evidence="4 8" id="KW-0812">Transmembrane</keyword>
<dbReference type="GO" id="GO:0005886">
    <property type="term" value="C:plasma membrane"/>
    <property type="evidence" value="ECO:0007669"/>
    <property type="project" value="UniProtKB-SubCell"/>
</dbReference>
<evidence type="ECO:0000256" key="6">
    <source>
        <dbReference type="ARBA" id="ARBA00023136"/>
    </source>
</evidence>
<name>A0AA96LG44_9BACL</name>
<dbReference type="RefSeq" id="WP_315606446.1">
    <property type="nucleotide sequence ID" value="NZ_CP130318.1"/>
</dbReference>
<dbReference type="PANTHER" id="PTHR32309:SF13">
    <property type="entry name" value="FERRIC ENTEROBACTIN TRANSPORT PROTEIN FEPE"/>
    <property type="match status" value="1"/>
</dbReference>
<keyword evidence="3" id="KW-1003">Cell membrane</keyword>
<evidence type="ECO:0000256" key="5">
    <source>
        <dbReference type="ARBA" id="ARBA00022989"/>
    </source>
</evidence>
<dbReference type="EMBL" id="CP130318">
    <property type="protein sequence ID" value="WNQ12668.1"/>
    <property type="molecule type" value="Genomic_DNA"/>
</dbReference>
<evidence type="ECO:0000256" key="7">
    <source>
        <dbReference type="SAM" id="MobiDB-lite"/>
    </source>
</evidence>
<protein>
    <submittedName>
        <fullName evidence="10">Wzz/FepE/Etk N-terminal domain-containing protein</fullName>
    </submittedName>
</protein>
<accession>A0AA96LG44</accession>
<keyword evidence="5 8" id="KW-1133">Transmembrane helix</keyword>
<evidence type="ECO:0000256" key="8">
    <source>
        <dbReference type="SAM" id="Phobius"/>
    </source>
</evidence>
<organism evidence="10 11">
    <name type="scientific">Paenibacillus aurantius</name>
    <dbReference type="NCBI Taxonomy" id="2918900"/>
    <lineage>
        <taxon>Bacteria</taxon>
        <taxon>Bacillati</taxon>
        <taxon>Bacillota</taxon>
        <taxon>Bacilli</taxon>
        <taxon>Bacillales</taxon>
        <taxon>Paenibacillaceae</taxon>
        <taxon>Paenibacillus</taxon>
    </lineage>
</organism>
<dbReference type="GO" id="GO:0004713">
    <property type="term" value="F:protein tyrosine kinase activity"/>
    <property type="evidence" value="ECO:0007669"/>
    <property type="project" value="TreeGrafter"/>
</dbReference>
<evidence type="ECO:0000256" key="3">
    <source>
        <dbReference type="ARBA" id="ARBA00022475"/>
    </source>
</evidence>
<feature type="domain" description="Polysaccharide chain length determinant N-terminal" evidence="9">
    <location>
        <begin position="10"/>
        <end position="102"/>
    </location>
</feature>
<dbReference type="Pfam" id="PF02706">
    <property type="entry name" value="Wzz"/>
    <property type="match status" value="1"/>
</dbReference>
<feature type="region of interest" description="Disordered" evidence="7">
    <location>
        <begin position="239"/>
        <end position="261"/>
    </location>
</feature>
<dbReference type="InterPro" id="IPR003856">
    <property type="entry name" value="LPS_length_determ_N"/>
</dbReference>
<evidence type="ECO:0000313" key="11">
    <source>
        <dbReference type="Proteomes" id="UP001305702"/>
    </source>
</evidence>
<feature type="transmembrane region" description="Helical" evidence="8">
    <location>
        <begin position="187"/>
        <end position="206"/>
    </location>
</feature>
<evidence type="ECO:0000313" key="10">
    <source>
        <dbReference type="EMBL" id="WNQ12668.1"/>
    </source>
</evidence>